<keyword evidence="1" id="KW-0732">Signal</keyword>
<organism evidence="2 3">
    <name type="scientific">Caenorhabditis nigoni</name>
    <dbReference type="NCBI Taxonomy" id="1611254"/>
    <lineage>
        <taxon>Eukaryota</taxon>
        <taxon>Metazoa</taxon>
        <taxon>Ecdysozoa</taxon>
        <taxon>Nematoda</taxon>
        <taxon>Chromadorea</taxon>
        <taxon>Rhabditida</taxon>
        <taxon>Rhabditina</taxon>
        <taxon>Rhabditomorpha</taxon>
        <taxon>Rhabditoidea</taxon>
        <taxon>Rhabditidae</taxon>
        <taxon>Peloderinae</taxon>
        <taxon>Caenorhabditis</taxon>
    </lineage>
</organism>
<accession>A0A2G5UIB7</accession>
<dbReference type="EMBL" id="PDUG01000003">
    <property type="protein sequence ID" value="PIC39302.1"/>
    <property type="molecule type" value="Genomic_DNA"/>
</dbReference>
<dbReference type="STRING" id="1611254.A0A2G5UIB7"/>
<feature type="signal peptide" evidence="1">
    <location>
        <begin position="1"/>
        <end position="17"/>
    </location>
</feature>
<dbReference type="Proteomes" id="UP000230233">
    <property type="component" value="Chromosome III"/>
</dbReference>
<keyword evidence="3" id="KW-1185">Reference proteome</keyword>
<reference evidence="3" key="1">
    <citation type="submission" date="2017-10" db="EMBL/GenBank/DDBJ databases">
        <title>Rapid genome shrinkage in a self-fertile nematode reveals novel sperm competition proteins.</title>
        <authorList>
            <person name="Yin D."/>
            <person name="Schwarz E.M."/>
            <person name="Thomas C.G."/>
            <person name="Felde R.L."/>
            <person name="Korf I.F."/>
            <person name="Cutter A.D."/>
            <person name="Schartner C.M."/>
            <person name="Ralston E.J."/>
            <person name="Meyer B.J."/>
            <person name="Haag E.S."/>
        </authorList>
    </citation>
    <scope>NUCLEOTIDE SEQUENCE [LARGE SCALE GENOMIC DNA]</scope>
    <source>
        <strain evidence="3">JU1422</strain>
    </source>
</reference>
<gene>
    <name evidence="2" type="primary">Cnig_chr_III.g11034</name>
    <name evidence="2" type="ORF">B9Z55_011034</name>
</gene>
<evidence type="ECO:0000256" key="1">
    <source>
        <dbReference type="SAM" id="SignalP"/>
    </source>
</evidence>
<dbReference type="OrthoDB" id="5877053at2759"/>
<proteinExistence type="predicted"/>
<comment type="caution">
    <text evidence="2">The sequence shown here is derived from an EMBL/GenBank/DDBJ whole genome shotgun (WGS) entry which is preliminary data.</text>
</comment>
<sequence length="221" mass="26322">MFCWHQTVLFCWHQTVGTVTHFFYRVEYQHRGTQHVNCVLWMSDRPVDDLIVAHLTARIPNETEEERLYGIVVENQMHWKKHSMTCQQKVKIRGRFTTTQCRFGFPRPMLRRTFVFENKNRRYSIPGVTRRTYFIARRASKVNNYNAAILLFWKANIDLQYVPADATDIVNYITSYTTKGEKAKKDRERQHGQVRNGRNVHIQSFVPNWIGHLQQEGNWSS</sequence>
<feature type="chain" id="PRO_5013841940" description="Glycosyltransferase family 92 protein" evidence="1">
    <location>
        <begin position="18"/>
        <end position="221"/>
    </location>
</feature>
<evidence type="ECO:0008006" key="4">
    <source>
        <dbReference type="Google" id="ProtNLM"/>
    </source>
</evidence>
<name>A0A2G5UIB7_9PELO</name>
<dbReference type="AlphaFoldDB" id="A0A2G5UIB7"/>
<evidence type="ECO:0000313" key="3">
    <source>
        <dbReference type="Proteomes" id="UP000230233"/>
    </source>
</evidence>
<protein>
    <recommendedName>
        <fullName evidence="4">Glycosyltransferase family 92 protein</fullName>
    </recommendedName>
</protein>
<evidence type="ECO:0000313" key="2">
    <source>
        <dbReference type="EMBL" id="PIC39302.1"/>
    </source>
</evidence>